<dbReference type="RefSeq" id="WP_182667357.1">
    <property type="nucleotide sequence ID" value="NZ_VKHS01001220.1"/>
</dbReference>
<dbReference type="Proteomes" id="UP000530234">
    <property type="component" value="Unassembled WGS sequence"/>
</dbReference>
<evidence type="ECO:0000313" key="2">
    <source>
        <dbReference type="Proteomes" id="UP000530234"/>
    </source>
</evidence>
<reference evidence="2" key="1">
    <citation type="submission" date="2019-10" db="EMBL/GenBank/DDBJ databases">
        <title>Streptomyces sp. nov., a novel actinobacterium isolated from alkaline environment.</title>
        <authorList>
            <person name="Golinska P."/>
        </authorList>
    </citation>
    <scope>NUCLEOTIDE SEQUENCE [LARGE SCALE GENOMIC DNA]</scope>
    <source>
        <strain evidence="2">DSM 42108</strain>
    </source>
</reference>
<comment type="caution">
    <text evidence="1">The sequence shown here is derived from an EMBL/GenBank/DDBJ whole genome shotgun (WGS) entry which is preliminary data.</text>
</comment>
<proteinExistence type="predicted"/>
<sequence length="168" mass="18007">MRVYLPLTLPGLAEAYRAGEVGPAPLTARAVTPGLREWYLSGTEEELEYAALGRAALDSLRLIAADRDAPPRRVVLAVDVPDDRVRTDPDRALLTEALGEVTLTEAVPVARWAAAHVDSADAETDLVAAADALPAAEKGDPDARFVLEGTADHELLWYAVQEIPDLDS</sequence>
<evidence type="ECO:0000313" key="1">
    <source>
        <dbReference type="EMBL" id="MBB0232836.1"/>
    </source>
</evidence>
<dbReference type="Pfam" id="PF21853">
    <property type="entry name" value="DUF6912"/>
    <property type="match status" value="1"/>
</dbReference>
<dbReference type="EMBL" id="VKHS01001220">
    <property type="protein sequence ID" value="MBB0232836.1"/>
    <property type="molecule type" value="Genomic_DNA"/>
</dbReference>
<organism evidence="1 2">
    <name type="scientific">Streptomyces calidiresistens</name>
    <dbReference type="NCBI Taxonomy" id="1485586"/>
    <lineage>
        <taxon>Bacteria</taxon>
        <taxon>Bacillati</taxon>
        <taxon>Actinomycetota</taxon>
        <taxon>Actinomycetes</taxon>
        <taxon>Kitasatosporales</taxon>
        <taxon>Streptomycetaceae</taxon>
        <taxon>Streptomyces</taxon>
    </lineage>
</organism>
<dbReference type="InterPro" id="IPR054206">
    <property type="entry name" value="DUF6912"/>
</dbReference>
<dbReference type="AlphaFoldDB" id="A0A7W3XZH1"/>
<protein>
    <submittedName>
        <fullName evidence="1">Uncharacterized protein</fullName>
    </submittedName>
</protein>
<accession>A0A7W3XZH1</accession>
<keyword evidence="2" id="KW-1185">Reference proteome</keyword>
<name>A0A7W3XZH1_9ACTN</name>
<gene>
    <name evidence="1" type="ORF">FOE67_25940</name>
</gene>